<dbReference type="Gene3D" id="1.10.30.10">
    <property type="entry name" value="High mobility group box domain"/>
    <property type="match status" value="1"/>
</dbReference>
<dbReference type="GO" id="GO:0000978">
    <property type="term" value="F:RNA polymerase II cis-regulatory region sequence-specific DNA binding"/>
    <property type="evidence" value="ECO:0007669"/>
    <property type="project" value="TreeGrafter"/>
</dbReference>
<dbReference type="EMBL" id="PGCJ01000003">
    <property type="protein sequence ID" value="PLW58440.1"/>
    <property type="molecule type" value="Genomic_DNA"/>
</dbReference>
<evidence type="ECO:0000256" key="4">
    <source>
        <dbReference type="SAM" id="MobiDB-lite"/>
    </source>
</evidence>
<dbReference type="AlphaFoldDB" id="A0A2N5VEM5"/>
<evidence type="ECO:0000256" key="3">
    <source>
        <dbReference type="PROSITE-ProRule" id="PRU00267"/>
    </source>
</evidence>
<protein>
    <recommendedName>
        <fullName evidence="5">HMG box domain-containing protein</fullName>
    </recommendedName>
</protein>
<reference evidence="8 9" key="1">
    <citation type="submission" date="2017-11" db="EMBL/GenBank/DDBJ databases">
        <title>De novo assembly and phasing of dikaryotic genomes from two isolates of Puccinia coronata f. sp. avenae, the causal agent of oat crown rust.</title>
        <authorList>
            <person name="Miller M.E."/>
            <person name="Zhang Y."/>
            <person name="Omidvar V."/>
            <person name="Sperschneider J."/>
            <person name="Schwessinger B."/>
            <person name="Raley C."/>
            <person name="Palmer J.M."/>
            <person name="Garnica D."/>
            <person name="Upadhyaya N."/>
            <person name="Rathjen J."/>
            <person name="Taylor J.M."/>
            <person name="Park R.F."/>
            <person name="Dodds P.N."/>
            <person name="Hirsch C.D."/>
            <person name="Kianian S.F."/>
            <person name="Figueroa M."/>
        </authorList>
    </citation>
    <scope>NUCLEOTIDE SEQUENCE [LARGE SCALE GENOMIC DNA]</scope>
    <source>
        <strain evidence="7">12NC29</strain>
        <strain evidence="6">12SD80</strain>
    </source>
</reference>
<dbReference type="SUPFAM" id="SSF47095">
    <property type="entry name" value="HMG-box"/>
    <property type="match status" value="1"/>
</dbReference>
<feature type="DNA-binding region" description="HMG box" evidence="3">
    <location>
        <begin position="362"/>
        <end position="431"/>
    </location>
</feature>
<keyword evidence="8" id="KW-1185">Reference proteome</keyword>
<name>A0A2N5VEM5_9BASI</name>
<feature type="compositionally biased region" description="Basic and acidic residues" evidence="4">
    <location>
        <begin position="764"/>
        <end position="784"/>
    </location>
</feature>
<comment type="caution">
    <text evidence="6">The sequence shown here is derived from an EMBL/GenBank/DDBJ whole genome shotgun (WGS) entry which is preliminary data.</text>
</comment>
<evidence type="ECO:0000313" key="8">
    <source>
        <dbReference type="Proteomes" id="UP000235388"/>
    </source>
</evidence>
<keyword evidence="1 3" id="KW-0238">DNA-binding</keyword>
<dbReference type="PROSITE" id="PS50118">
    <property type="entry name" value="HMG_BOX_2"/>
    <property type="match status" value="1"/>
</dbReference>
<feature type="region of interest" description="Disordered" evidence="4">
    <location>
        <begin position="737"/>
        <end position="784"/>
    </location>
</feature>
<dbReference type="STRING" id="200324.A0A2N5VEM5"/>
<dbReference type="OrthoDB" id="2496288at2759"/>
<dbReference type="GO" id="GO:0000981">
    <property type="term" value="F:DNA-binding transcription factor activity, RNA polymerase II-specific"/>
    <property type="evidence" value="ECO:0007669"/>
    <property type="project" value="TreeGrafter"/>
</dbReference>
<dbReference type="CDD" id="cd01389">
    <property type="entry name" value="HMG-box_ROX1-like"/>
    <property type="match status" value="1"/>
</dbReference>
<feature type="region of interest" description="Disordered" evidence="4">
    <location>
        <begin position="335"/>
        <end position="363"/>
    </location>
</feature>
<gene>
    <name evidence="7" type="ORF">PCANC_00542</name>
    <name evidence="6" type="ORF">PCASD_02932</name>
</gene>
<dbReference type="InterPro" id="IPR009071">
    <property type="entry name" value="HMG_box_dom"/>
</dbReference>
<evidence type="ECO:0000313" key="9">
    <source>
        <dbReference type="Proteomes" id="UP000235392"/>
    </source>
</evidence>
<dbReference type="InterPro" id="IPR051356">
    <property type="entry name" value="SOX/SOX-like_TF"/>
</dbReference>
<evidence type="ECO:0000313" key="7">
    <source>
        <dbReference type="EMBL" id="PLW58440.1"/>
    </source>
</evidence>
<feature type="region of interest" description="Disordered" evidence="4">
    <location>
        <begin position="538"/>
        <end position="601"/>
    </location>
</feature>
<keyword evidence="2 3" id="KW-0539">Nucleus</keyword>
<dbReference type="EMBL" id="PGCI01000024">
    <property type="protein sequence ID" value="PLW48356.1"/>
    <property type="molecule type" value="Genomic_DNA"/>
</dbReference>
<dbReference type="InterPro" id="IPR036910">
    <property type="entry name" value="HMG_box_dom_sf"/>
</dbReference>
<dbReference type="Proteomes" id="UP000235388">
    <property type="component" value="Unassembled WGS sequence"/>
</dbReference>
<proteinExistence type="predicted"/>
<evidence type="ECO:0000256" key="1">
    <source>
        <dbReference type="ARBA" id="ARBA00023125"/>
    </source>
</evidence>
<sequence length="993" mass="110435">MRDINLPLLIIGQLVPSSSSNLLASSVPETPLRLVDLPAKRSTLKEFRKSPQHPLHHADKLPLDQSSLLFALRVCAGQHFSACINPCSILHRGENRLYVKKIRCTRKVNDSFFVFALSYLVGNSVFNRAHSGVFSPNLTSSFGSMITPNLAIEPPPPPTHGHTFHFMDISNASRGIARSQTGFEESPLKTSLEFQNDRGMFHSSPTELFSSSPNSSPGALTAFPLSSHNLYGDHVPFTFPKEFGVPIARSNIKGQPGGITGGRKAIRHQRDFSGTSSTTSTVSGLSYDVSPAIDPSALQHPLSKVQTELVGLMNNDTSHIISPFINQVVEQRPDGTITGRYSRPLTSTGRPSHARKTPPGHVKRPRNAFILFRSYACSSNLIPPSVEKDHRQISRIVSHMWKSLAPDERAKWERQAEEEKDLHRKLHPDYRYKPIYRKENFSKKKQARLGSSSASKKKGNSRKNAPLVADCGDFSQESENCSGLHEKTSADLRRERDEEIRCEAVAKVLMETKLSGMILDEVQMEERVLEQVRLVKTNDAQQSQIQPPSEIDNHNPDRASCPNGRNKKPKNKLLTPLQGRRKSVLNRSNSAPPPPSPLRMMDARDVVYNPKARGNRELSPDFPKLKLLDQEEDMSPTMAGEIPSEPGNFTHPAFYPPNFHSQFRSENEFHPLIDSSIRNSGYHHHQFTLSSPEDYENLFPAPDFTFPGEHCFRPQAQQNDVAHAFFNAHMSQTDIHNFNDGDYSSKVGSPLTAPTEQVETGGDLNDRDPRSDDKVGQKDSMKEDYVEKDSVKGLMNGPNIRRTSLNIFTPSMRRRSSLMMTFSDVSNPGLVEALEIARKNATSTSENQDKWGDETIHTSNRRESVVVSGLGEFPVMNLNPSSVVESAQMTIVDHPWLQLARKPENTSGCGPDQIPQAYATLSGTQGSEIESFAEYIDSFETTEAITFDSAIGQDGQTYLFLTREQAETDGLIAQILDAGYGVTYEADVPEGEA</sequence>
<evidence type="ECO:0000256" key="2">
    <source>
        <dbReference type="ARBA" id="ARBA00023242"/>
    </source>
</evidence>
<organism evidence="6 9">
    <name type="scientific">Puccinia coronata f. sp. avenae</name>
    <dbReference type="NCBI Taxonomy" id="200324"/>
    <lineage>
        <taxon>Eukaryota</taxon>
        <taxon>Fungi</taxon>
        <taxon>Dikarya</taxon>
        <taxon>Basidiomycota</taxon>
        <taxon>Pucciniomycotina</taxon>
        <taxon>Pucciniomycetes</taxon>
        <taxon>Pucciniales</taxon>
        <taxon>Pucciniaceae</taxon>
        <taxon>Puccinia</taxon>
    </lineage>
</organism>
<dbReference type="Pfam" id="PF00505">
    <property type="entry name" value="HMG_box"/>
    <property type="match status" value="1"/>
</dbReference>
<accession>A0A2N5VEM5</accession>
<dbReference type="PANTHER" id="PTHR45789">
    <property type="entry name" value="FI18025P1"/>
    <property type="match status" value="1"/>
</dbReference>
<feature type="compositionally biased region" description="Polar residues" evidence="4">
    <location>
        <begin position="538"/>
        <end position="547"/>
    </location>
</feature>
<evidence type="ECO:0000259" key="5">
    <source>
        <dbReference type="PROSITE" id="PS50118"/>
    </source>
</evidence>
<feature type="region of interest" description="Disordered" evidence="4">
    <location>
        <begin position="443"/>
        <end position="467"/>
    </location>
</feature>
<dbReference type="PANTHER" id="PTHR45789:SF2">
    <property type="entry name" value="FI18025P1"/>
    <property type="match status" value="1"/>
</dbReference>
<dbReference type="GO" id="GO:0005634">
    <property type="term" value="C:nucleus"/>
    <property type="evidence" value="ECO:0007669"/>
    <property type="project" value="UniProtKB-UniRule"/>
</dbReference>
<dbReference type="Proteomes" id="UP000235392">
    <property type="component" value="Unassembled WGS sequence"/>
</dbReference>
<evidence type="ECO:0000313" key="6">
    <source>
        <dbReference type="EMBL" id="PLW48356.1"/>
    </source>
</evidence>
<feature type="domain" description="HMG box" evidence="5">
    <location>
        <begin position="362"/>
        <end position="431"/>
    </location>
</feature>
<feature type="compositionally biased region" description="Basic residues" evidence="4">
    <location>
        <begin position="352"/>
        <end position="363"/>
    </location>
</feature>
<dbReference type="SMART" id="SM00398">
    <property type="entry name" value="HMG"/>
    <property type="match status" value="1"/>
</dbReference>